<reference evidence="1 2" key="1">
    <citation type="submission" date="2018-07" db="EMBL/GenBank/DDBJ databases">
        <title>Genomic Encyclopedia of Type Strains, Phase III (KMG-III): the genomes of soil and plant-associated and newly described type strains.</title>
        <authorList>
            <person name="Whitman W."/>
        </authorList>
    </citation>
    <scope>NUCLEOTIDE SEQUENCE [LARGE SCALE GENOMIC DNA]</scope>
    <source>
        <strain evidence="1 2">31-25a</strain>
    </source>
</reference>
<keyword evidence="2" id="KW-1185">Reference proteome</keyword>
<organism evidence="1 2">
    <name type="scientific">Phyllobacterium bourgognense</name>
    <dbReference type="NCBI Taxonomy" id="314236"/>
    <lineage>
        <taxon>Bacteria</taxon>
        <taxon>Pseudomonadati</taxon>
        <taxon>Pseudomonadota</taxon>
        <taxon>Alphaproteobacteria</taxon>
        <taxon>Hyphomicrobiales</taxon>
        <taxon>Phyllobacteriaceae</taxon>
        <taxon>Phyllobacterium</taxon>
    </lineage>
</organism>
<dbReference type="AlphaFoldDB" id="A0A368YVP8"/>
<gene>
    <name evidence="1" type="ORF">C7476_10422</name>
</gene>
<evidence type="ECO:0000313" key="2">
    <source>
        <dbReference type="Proteomes" id="UP000253324"/>
    </source>
</evidence>
<protein>
    <submittedName>
        <fullName evidence="1">Uncharacterized protein</fullName>
    </submittedName>
</protein>
<evidence type="ECO:0000313" key="1">
    <source>
        <dbReference type="EMBL" id="RCW84271.1"/>
    </source>
</evidence>
<name>A0A368YVP8_9HYPH</name>
<dbReference type="Proteomes" id="UP000253324">
    <property type="component" value="Unassembled WGS sequence"/>
</dbReference>
<proteinExistence type="predicted"/>
<sequence>MGSHKWQIACVTGQFRDRHQYNLGLLLTQLPHAPALELIDETF</sequence>
<dbReference type="EMBL" id="QPJM01000004">
    <property type="protein sequence ID" value="RCW84271.1"/>
    <property type="molecule type" value="Genomic_DNA"/>
</dbReference>
<comment type="caution">
    <text evidence="1">The sequence shown here is derived from an EMBL/GenBank/DDBJ whole genome shotgun (WGS) entry which is preliminary data.</text>
</comment>
<accession>A0A368YVP8</accession>